<feature type="domain" description="Dihydrodipicolinate reductase N-terminal" evidence="14">
    <location>
        <begin position="2"/>
        <end position="111"/>
    </location>
</feature>
<dbReference type="PROSITE" id="PS01298">
    <property type="entry name" value="DAPB"/>
    <property type="match status" value="1"/>
</dbReference>
<dbReference type="GO" id="GO:0051287">
    <property type="term" value="F:NAD binding"/>
    <property type="evidence" value="ECO:0007669"/>
    <property type="project" value="UniProtKB-UniRule"/>
</dbReference>
<comment type="caution">
    <text evidence="13">Lacks conserved residue(s) required for the propagation of feature annotation.</text>
</comment>
<dbReference type="eggNOG" id="COG0289">
    <property type="taxonomic scope" value="Bacteria"/>
</dbReference>
<organism evidence="16 17">
    <name type="scientific">Tepidanaerobacter acetatoxydans (strain DSM 21804 / JCM 16047 / Re1)</name>
    <dbReference type="NCBI Taxonomy" id="1209989"/>
    <lineage>
        <taxon>Bacteria</taxon>
        <taxon>Bacillati</taxon>
        <taxon>Bacillota</taxon>
        <taxon>Clostridia</taxon>
        <taxon>Thermosediminibacterales</taxon>
        <taxon>Tepidanaerobacteraceae</taxon>
        <taxon>Tepidanaerobacter</taxon>
    </lineage>
</organism>
<evidence type="ECO:0000256" key="7">
    <source>
        <dbReference type="ARBA" id="ARBA00023027"/>
    </source>
</evidence>
<evidence type="ECO:0000313" key="16">
    <source>
        <dbReference type="EMBL" id="CCP25906.1"/>
    </source>
</evidence>
<evidence type="ECO:0000256" key="12">
    <source>
        <dbReference type="ARBA" id="ARBA00049396"/>
    </source>
</evidence>
<sequence>MIKVVVSGAQGKMGKTVIQLIRNYNDMKAIAGFDIAYNEGDLVIYDDLFKIPEIPDVIIDFSNPSAIKQLTDYAAAKGVALAVGTTGLEEEHIELLYNAARTVPVFVSHNMCLGISLLLSLAKQAAEILSDHDIEIIEKHHNQKIDAPSGTALMIANGIKEVRKDVYYVYNRADIRKKRDKNEIGIHAIRGGNLVGEHTVFFIGEDETVEISHKLTSRKVLANGAIKVIRFIAQQKPGYYIMQDLISSLSH</sequence>
<evidence type="ECO:0000256" key="11">
    <source>
        <dbReference type="ARBA" id="ARBA00049080"/>
    </source>
</evidence>
<dbReference type="KEGG" id="tep:TepRe1_1082"/>
<feature type="domain" description="Dihydrodipicolinate reductase C-terminal" evidence="15">
    <location>
        <begin position="114"/>
        <end position="245"/>
    </location>
</feature>
<dbReference type="InterPro" id="IPR022663">
    <property type="entry name" value="DapB_C"/>
</dbReference>
<feature type="binding site" evidence="13">
    <location>
        <position position="141"/>
    </location>
    <ligand>
        <name>(S)-2,3,4,5-tetrahydrodipicolinate</name>
        <dbReference type="ChEBI" id="CHEBI:16845"/>
    </ligand>
</feature>
<evidence type="ECO:0000256" key="3">
    <source>
        <dbReference type="ARBA" id="ARBA00022605"/>
    </source>
</evidence>
<gene>
    <name evidence="13 16" type="primary">dapB</name>
    <name evidence="16" type="ordered locus">TEPIRE1_1182</name>
</gene>
<comment type="catalytic activity">
    <reaction evidence="11 13">
        <text>(S)-2,3,4,5-tetrahydrodipicolinate + NADP(+) + H2O = (2S,4S)-4-hydroxy-2,3,4,5-tetrahydrodipicolinate + NADPH + H(+)</text>
        <dbReference type="Rhea" id="RHEA:35331"/>
        <dbReference type="ChEBI" id="CHEBI:15377"/>
        <dbReference type="ChEBI" id="CHEBI:15378"/>
        <dbReference type="ChEBI" id="CHEBI:16845"/>
        <dbReference type="ChEBI" id="CHEBI:57783"/>
        <dbReference type="ChEBI" id="CHEBI:58349"/>
        <dbReference type="ChEBI" id="CHEBI:67139"/>
        <dbReference type="EC" id="1.17.1.8"/>
    </reaction>
</comment>
<evidence type="ECO:0000256" key="5">
    <source>
        <dbReference type="ARBA" id="ARBA00022915"/>
    </source>
</evidence>
<dbReference type="UniPathway" id="UPA00034">
    <property type="reaction ID" value="UER00018"/>
</dbReference>
<dbReference type="NCBIfam" id="TIGR00036">
    <property type="entry name" value="dapB"/>
    <property type="match status" value="1"/>
</dbReference>
<dbReference type="HAMAP" id="MF_00102">
    <property type="entry name" value="DapB"/>
    <property type="match status" value="1"/>
</dbReference>
<keyword evidence="6 13" id="KW-0560">Oxidoreductase</keyword>
<feature type="binding site" evidence="13">
    <location>
        <begin position="84"/>
        <end position="86"/>
    </location>
    <ligand>
        <name>NAD(+)</name>
        <dbReference type="ChEBI" id="CHEBI:57540"/>
    </ligand>
</feature>
<evidence type="ECO:0000256" key="4">
    <source>
        <dbReference type="ARBA" id="ARBA00022857"/>
    </source>
</evidence>
<dbReference type="Pfam" id="PF05173">
    <property type="entry name" value="DapB_C"/>
    <property type="match status" value="1"/>
</dbReference>
<keyword evidence="17" id="KW-1185">Reference proteome</keyword>
<feature type="active site" description="Proton donor" evidence="13">
    <location>
        <position position="144"/>
    </location>
</feature>
<feature type="active site" description="Proton donor/acceptor" evidence="13">
    <location>
        <position position="140"/>
    </location>
</feature>
<dbReference type="InterPro" id="IPR000846">
    <property type="entry name" value="DapB_N"/>
</dbReference>
<accession>F4LSG2</accession>
<dbReference type="InterPro" id="IPR023940">
    <property type="entry name" value="DHDPR_bac"/>
</dbReference>
<dbReference type="EMBL" id="HF563609">
    <property type="protein sequence ID" value="CCP25906.1"/>
    <property type="molecule type" value="Genomic_DNA"/>
</dbReference>
<evidence type="ECO:0000259" key="15">
    <source>
        <dbReference type="Pfam" id="PF05173"/>
    </source>
</evidence>
<evidence type="ECO:0000256" key="9">
    <source>
        <dbReference type="ARBA" id="ARBA00037922"/>
    </source>
</evidence>
<dbReference type="STRING" id="1209989.TepRe1_1082"/>
<dbReference type="KEGG" id="tae:TepiRe1_1182"/>
<dbReference type="EC" id="1.17.1.8" evidence="10 13"/>
<dbReference type="GO" id="GO:0050661">
    <property type="term" value="F:NADP binding"/>
    <property type="evidence" value="ECO:0007669"/>
    <property type="project" value="UniProtKB-UniRule"/>
</dbReference>
<dbReference type="PIRSF" id="PIRSF000161">
    <property type="entry name" value="DHPR"/>
    <property type="match status" value="1"/>
</dbReference>
<evidence type="ECO:0000256" key="10">
    <source>
        <dbReference type="ARBA" id="ARBA00038983"/>
    </source>
</evidence>
<dbReference type="PATRIC" id="fig|1209989.3.peg.1299"/>
<dbReference type="GO" id="GO:0009089">
    <property type="term" value="P:lysine biosynthetic process via diaminopimelate"/>
    <property type="evidence" value="ECO:0007669"/>
    <property type="project" value="UniProtKB-UniRule"/>
</dbReference>
<feature type="binding site" evidence="13">
    <location>
        <begin position="150"/>
        <end position="151"/>
    </location>
    <ligand>
        <name>(S)-2,3,4,5-tetrahydrodipicolinate</name>
        <dbReference type="ChEBI" id="CHEBI:16845"/>
    </ligand>
</feature>
<evidence type="ECO:0000256" key="13">
    <source>
        <dbReference type="HAMAP-Rule" id="MF_00102"/>
    </source>
</evidence>
<dbReference type="InterPro" id="IPR022664">
    <property type="entry name" value="DapB_N_CS"/>
</dbReference>
<dbReference type="GO" id="GO:0005737">
    <property type="term" value="C:cytoplasm"/>
    <property type="evidence" value="ECO:0007669"/>
    <property type="project" value="UniProtKB-SubCell"/>
</dbReference>
<comment type="subcellular location">
    <subcellularLocation>
        <location evidence="13">Cytoplasm</location>
    </subcellularLocation>
</comment>
<dbReference type="AlphaFoldDB" id="F4LSG2"/>
<keyword evidence="2 13" id="KW-0963">Cytoplasm</keyword>
<dbReference type="GO" id="GO:0019877">
    <property type="term" value="P:diaminopimelate biosynthetic process"/>
    <property type="evidence" value="ECO:0007669"/>
    <property type="project" value="UniProtKB-UniRule"/>
</dbReference>
<evidence type="ECO:0000259" key="14">
    <source>
        <dbReference type="Pfam" id="PF01113"/>
    </source>
</evidence>
<dbReference type="InterPro" id="IPR036291">
    <property type="entry name" value="NAD(P)-bd_dom_sf"/>
</dbReference>
<evidence type="ECO:0000256" key="6">
    <source>
        <dbReference type="ARBA" id="ARBA00023002"/>
    </source>
</evidence>
<feature type="binding site" evidence="13">
    <location>
        <begin position="8"/>
        <end position="13"/>
    </location>
    <ligand>
        <name>NAD(+)</name>
        <dbReference type="ChEBI" id="CHEBI:57540"/>
    </ligand>
</feature>
<feature type="binding site" evidence="13">
    <location>
        <begin position="108"/>
        <end position="111"/>
    </location>
    <ligand>
        <name>NAD(+)</name>
        <dbReference type="ChEBI" id="CHEBI:57540"/>
    </ligand>
</feature>
<keyword evidence="5 13" id="KW-0220">Diaminopimelate biosynthesis</keyword>
<keyword evidence="4 13" id="KW-0521">NADP</keyword>
<dbReference type="Gene3D" id="3.40.50.720">
    <property type="entry name" value="NAD(P)-binding Rossmann-like Domain"/>
    <property type="match status" value="1"/>
</dbReference>
<comment type="catalytic activity">
    <reaction evidence="12 13">
        <text>(S)-2,3,4,5-tetrahydrodipicolinate + NAD(+) + H2O = (2S,4S)-4-hydroxy-2,3,4,5-tetrahydrodipicolinate + NADH + H(+)</text>
        <dbReference type="Rhea" id="RHEA:35323"/>
        <dbReference type="ChEBI" id="CHEBI:15377"/>
        <dbReference type="ChEBI" id="CHEBI:15378"/>
        <dbReference type="ChEBI" id="CHEBI:16845"/>
        <dbReference type="ChEBI" id="CHEBI:57540"/>
        <dbReference type="ChEBI" id="CHEBI:57945"/>
        <dbReference type="ChEBI" id="CHEBI:67139"/>
        <dbReference type="EC" id="1.17.1.8"/>
    </reaction>
</comment>
<keyword evidence="7 13" id="KW-0520">NAD</keyword>
<dbReference type="CDD" id="cd02274">
    <property type="entry name" value="DHDPR_N"/>
    <property type="match status" value="1"/>
</dbReference>
<accession>L0RYA8</accession>
<dbReference type="SUPFAM" id="SSF55347">
    <property type="entry name" value="Glyceraldehyde-3-phosphate dehydrogenase-like, C-terminal domain"/>
    <property type="match status" value="1"/>
</dbReference>
<evidence type="ECO:0000256" key="8">
    <source>
        <dbReference type="ARBA" id="ARBA00023154"/>
    </source>
</evidence>
<reference evidence="17" key="1">
    <citation type="journal article" date="2013" name="Genome Announc.">
        <title>First genome sequence of a syntrophic acetate-oxidizing bacterium, Tepidanaerobacter acetatoxydans strain Re1.</title>
        <authorList>
            <person name="Manzoor S."/>
            <person name="Bongcam-Rudloff E."/>
            <person name="Schnurer A."/>
            <person name="Muller B."/>
        </authorList>
    </citation>
    <scope>NUCLEOTIDE SEQUENCE [LARGE SCALE GENOMIC DNA]</scope>
    <source>
        <strain evidence="17">Re1</strain>
    </source>
</reference>
<comment type="caution">
    <text evidence="13">Was originally thought to be a dihydrodipicolinate reductase (DHDPR), catalyzing the conversion of dihydrodipicolinate to tetrahydrodipicolinate. However, it was shown in E.coli that the substrate of the enzymatic reaction is not dihydrodipicolinate (DHDP) but in fact (2S,4S)-4-hydroxy-2,3,4,5-tetrahydrodipicolinic acid (HTPA), the product released by the DapA-catalyzed reaction.</text>
</comment>
<dbReference type="Gene3D" id="3.30.360.10">
    <property type="entry name" value="Dihydrodipicolinate Reductase, domain 2"/>
    <property type="match status" value="1"/>
</dbReference>
<dbReference type="SUPFAM" id="SSF51735">
    <property type="entry name" value="NAD(P)-binding Rossmann-fold domains"/>
    <property type="match status" value="1"/>
</dbReference>
<dbReference type="GO" id="GO:0008839">
    <property type="term" value="F:4-hydroxy-tetrahydrodipicolinate reductase"/>
    <property type="evidence" value="ECO:0007669"/>
    <property type="project" value="UniProtKB-UniRule"/>
</dbReference>
<protein>
    <recommendedName>
        <fullName evidence="10 13">4-hydroxy-tetrahydrodipicolinate reductase</fullName>
        <shortName evidence="13">HTPA reductase</shortName>
        <ecNumber evidence="10 13">1.17.1.8</ecNumber>
    </recommendedName>
</protein>
<dbReference type="FunFam" id="3.30.360.10:FF:000009">
    <property type="entry name" value="4-hydroxy-tetrahydrodipicolinate reductase"/>
    <property type="match status" value="1"/>
</dbReference>
<dbReference type="RefSeq" id="WP_013778151.1">
    <property type="nucleotide sequence ID" value="NC_015519.1"/>
</dbReference>
<dbReference type="HOGENOM" id="CLU_047479_2_2_9"/>
<feature type="binding site" evidence="13">
    <location>
        <position position="34"/>
    </location>
    <ligand>
        <name>NAD(+)</name>
        <dbReference type="ChEBI" id="CHEBI:57540"/>
    </ligand>
</feature>
<keyword evidence="3 13" id="KW-0028">Amino-acid biosynthesis</keyword>
<comment type="function">
    <text evidence="13">Catalyzes the conversion of 4-hydroxy-tetrahydrodipicolinate (HTPA) to tetrahydrodipicolinate.</text>
</comment>
<dbReference type="Pfam" id="PF01113">
    <property type="entry name" value="DapB_N"/>
    <property type="match status" value="1"/>
</dbReference>
<dbReference type="GO" id="GO:0016726">
    <property type="term" value="F:oxidoreductase activity, acting on CH or CH2 groups, NAD or NADP as acceptor"/>
    <property type="evidence" value="ECO:0007669"/>
    <property type="project" value="UniProtKB-UniRule"/>
</dbReference>
<dbReference type="PANTHER" id="PTHR20836">
    <property type="entry name" value="DIHYDRODIPICOLINATE REDUCTASE"/>
    <property type="match status" value="1"/>
</dbReference>
<comment type="pathway">
    <text evidence="9 13">Amino-acid biosynthesis; L-lysine biosynthesis via DAP pathway; (S)-tetrahydrodipicolinate from L-aspartate: step 4/4.</text>
</comment>
<proteinExistence type="inferred from homology"/>
<evidence type="ECO:0000256" key="2">
    <source>
        <dbReference type="ARBA" id="ARBA00022490"/>
    </source>
</evidence>
<comment type="subunit">
    <text evidence="13">Homotetramer.</text>
</comment>
<dbReference type="OrthoDB" id="9790352at2"/>
<dbReference type="PANTHER" id="PTHR20836:SF0">
    <property type="entry name" value="4-HYDROXY-TETRAHYDRODIPICOLINATE REDUCTASE 1, CHLOROPLASTIC-RELATED"/>
    <property type="match status" value="1"/>
</dbReference>
<evidence type="ECO:0000256" key="1">
    <source>
        <dbReference type="ARBA" id="ARBA00006642"/>
    </source>
</evidence>
<evidence type="ECO:0000313" key="17">
    <source>
        <dbReference type="Proteomes" id="UP000010802"/>
    </source>
</evidence>
<keyword evidence="8 13" id="KW-0457">Lysine biosynthesis</keyword>
<dbReference type="Proteomes" id="UP000010802">
    <property type="component" value="Chromosome"/>
</dbReference>
<name>F4LSG2_TEPAE</name>
<comment type="similarity">
    <text evidence="1 13">Belongs to the DapB family.</text>
</comment>